<dbReference type="SUPFAM" id="SSF54523">
    <property type="entry name" value="Pili subunits"/>
    <property type="match status" value="1"/>
</dbReference>
<reference evidence="2 3" key="1">
    <citation type="submission" date="2017-06" db="EMBL/GenBank/DDBJ databases">
        <title>Genome Sequencing of the methanotroph Methylovulum psychrotolerants str. HV10-M2 isolated from a high-altitude environment.</title>
        <authorList>
            <person name="Mateos-Rivera A."/>
        </authorList>
    </citation>
    <scope>NUCLEOTIDE SEQUENCE [LARGE SCALE GENOMIC DNA]</scope>
    <source>
        <strain evidence="2 3">HV10_M2</strain>
    </source>
</reference>
<dbReference type="KEGG" id="mpsy:CEK71_08320"/>
<keyword evidence="3" id="KW-1185">Reference proteome</keyword>
<organism evidence="2 3">
    <name type="scientific">Methylovulum psychrotolerans</name>
    <dbReference type="NCBI Taxonomy" id="1704499"/>
    <lineage>
        <taxon>Bacteria</taxon>
        <taxon>Pseudomonadati</taxon>
        <taxon>Pseudomonadota</taxon>
        <taxon>Gammaproteobacteria</taxon>
        <taxon>Methylococcales</taxon>
        <taxon>Methylococcaceae</taxon>
        <taxon>Methylovulum</taxon>
    </lineage>
</organism>
<protein>
    <recommendedName>
        <fullName evidence="4">Pilus assembly protein TapA</fullName>
    </recommendedName>
</protein>
<dbReference type="EMBL" id="CP022129">
    <property type="protein sequence ID" value="ASF46085.1"/>
    <property type="molecule type" value="Genomic_DNA"/>
</dbReference>
<dbReference type="AlphaFoldDB" id="A0A1Z4BXT2"/>
<evidence type="ECO:0000256" key="1">
    <source>
        <dbReference type="SAM" id="SignalP"/>
    </source>
</evidence>
<feature type="signal peptide" evidence="1">
    <location>
        <begin position="1"/>
        <end position="20"/>
    </location>
</feature>
<accession>A0A1Z4BXT2</accession>
<evidence type="ECO:0000313" key="3">
    <source>
        <dbReference type="Proteomes" id="UP000197019"/>
    </source>
</evidence>
<dbReference type="Proteomes" id="UP000197019">
    <property type="component" value="Chromosome"/>
</dbReference>
<keyword evidence="1" id="KW-0732">Signal</keyword>
<dbReference type="InterPro" id="IPR045584">
    <property type="entry name" value="Pilin-like"/>
</dbReference>
<proteinExistence type="predicted"/>
<feature type="chain" id="PRO_5012261106" description="Pilus assembly protein TapA" evidence="1">
    <location>
        <begin position="21"/>
        <end position="286"/>
    </location>
</feature>
<evidence type="ECO:0000313" key="2">
    <source>
        <dbReference type="EMBL" id="ASF46085.1"/>
    </source>
</evidence>
<evidence type="ECO:0008006" key="4">
    <source>
        <dbReference type="Google" id="ProtNLM"/>
    </source>
</evidence>
<gene>
    <name evidence="2" type="ORF">CEK71_08320</name>
</gene>
<dbReference type="RefSeq" id="WP_088618959.1">
    <property type="nucleotide sequence ID" value="NZ_CP022129.1"/>
</dbReference>
<name>A0A1Z4BXT2_9GAMM</name>
<sequence length="286" mass="29836">MKLSHVWPLFLLPLSGIALATPDPLLRVVVASPAMPTNSNSNSCTIDGNGKVIVQHTVNISTSGPSLTSREVRAAKLSVAEIKAVIATAAQGTITGKATTGGYTHQYFAYQTQNSHTQKIFLLDKVGGGLINDSLAVTPLTKFMDSVCGDLSFVPYQDTAKAKFSEVVFDTYGVKAAAEVCGQANNGFGTPGSAGACDGTPTGDYYMHITLDQIAQKIAATPPADATTASVTVVQLDNNHMTITATAATTNGLNGETYILNGTYYNSGFLIWSVDPVSTCKGVGIC</sequence>